<feature type="compositionally biased region" description="Polar residues" evidence="1">
    <location>
        <begin position="1095"/>
        <end position="1104"/>
    </location>
</feature>
<feature type="compositionally biased region" description="Polar residues" evidence="1">
    <location>
        <begin position="111"/>
        <end position="126"/>
    </location>
</feature>
<feature type="compositionally biased region" description="Low complexity" evidence="1">
    <location>
        <begin position="285"/>
        <end position="300"/>
    </location>
</feature>
<feature type="region of interest" description="Disordered" evidence="1">
    <location>
        <begin position="1"/>
        <end position="39"/>
    </location>
</feature>
<reference evidence="3" key="2">
    <citation type="submission" date="2023-06" db="EMBL/GenBank/DDBJ databases">
        <authorList>
            <consortium name="Lawrence Berkeley National Laboratory"/>
            <person name="Haridas S."/>
            <person name="Hensen N."/>
            <person name="Bonometti L."/>
            <person name="Westerberg I."/>
            <person name="Brannstrom I.O."/>
            <person name="Guillou S."/>
            <person name="Cros-Aarteil S."/>
            <person name="Calhoun S."/>
            <person name="Kuo A."/>
            <person name="Mondo S."/>
            <person name="Pangilinan J."/>
            <person name="Riley R."/>
            <person name="LaButti K."/>
            <person name="Andreopoulos B."/>
            <person name="Lipzen A."/>
            <person name="Chen C."/>
            <person name="Yanf M."/>
            <person name="Daum C."/>
            <person name="Ng V."/>
            <person name="Clum A."/>
            <person name="Steindorff A."/>
            <person name="Ohm R."/>
            <person name="Martin F."/>
            <person name="Silar P."/>
            <person name="Natvig D."/>
            <person name="Lalanne C."/>
            <person name="Gautier V."/>
            <person name="Ament-velasquez S.L."/>
            <person name="Kruys A."/>
            <person name="Hutchinson M.I."/>
            <person name="Powell A.J."/>
            <person name="Barry K."/>
            <person name="Miller A.N."/>
            <person name="Grigoriev I.V."/>
            <person name="Debuchy R."/>
            <person name="Gladieux P."/>
            <person name="Thoren M.H."/>
            <person name="Johannesson H."/>
        </authorList>
    </citation>
    <scope>NUCLEOTIDE SEQUENCE</scope>
    <source>
        <strain evidence="3">CBS 232.78</strain>
    </source>
</reference>
<organism evidence="3 4">
    <name type="scientific">Podospora didyma</name>
    <dbReference type="NCBI Taxonomy" id="330526"/>
    <lineage>
        <taxon>Eukaryota</taxon>
        <taxon>Fungi</taxon>
        <taxon>Dikarya</taxon>
        <taxon>Ascomycota</taxon>
        <taxon>Pezizomycotina</taxon>
        <taxon>Sordariomycetes</taxon>
        <taxon>Sordariomycetidae</taxon>
        <taxon>Sordariales</taxon>
        <taxon>Podosporaceae</taxon>
        <taxon>Podospora</taxon>
    </lineage>
</organism>
<dbReference type="EMBL" id="JAULSW010000008">
    <property type="protein sequence ID" value="KAK3371878.1"/>
    <property type="molecule type" value="Genomic_DNA"/>
</dbReference>
<accession>A0AAE0N6F2</accession>
<dbReference type="InterPro" id="IPR019607">
    <property type="entry name" value="Putative_zinc-finger_domain"/>
</dbReference>
<feature type="compositionally biased region" description="Polar residues" evidence="1">
    <location>
        <begin position="384"/>
        <end position="398"/>
    </location>
</feature>
<feature type="compositionally biased region" description="Acidic residues" evidence="1">
    <location>
        <begin position="915"/>
        <end position="927"/>
    </location>
</feature>
<feature type="compositionally biased region" description="Polar residues" evidence="1">
    <location>
        <begin position="451"/>
        <end position="462"/>
    </location>
</feature>
<feature type="compositionally biased region" description="Low complexity" evidence="1">
    <location>
        <begin position="1018"/>
        <end position="1028"/>
    </location>
</feature>
<keyword evidence="4" id="KW-1185">Reference proteome</keyword>
<feature type="region of interest" description="Disordered" evidence="1">
    <location>
        <begin position="357"/>
        <end position="559"/>
    </location>
</feature>
<proteinExistence type="predicted"/>
<feature type="domain" description="Putative zinc-finger" evidence="2">
    <location>
        <begin position="1176"/>
        <end position="1196"/>
    </location>
</feature>
<feature type="compositionally biased region" description="Polar residues" evidence="1">
    <location>
        <begin position="940"/>
        <end position="975"/>
    </location>
</feature>
<feature type="compositionally biased region" description="Acidic residues" evidence="1">
    <location>
        <begin position="614"/>
        <end position="629"/>
    </location>
</feature>
<feature type="region of interest" description="Disordered" evidence="1">
    <location>
        <begin position="70"/>
        <end position="302"/>
    </location>
</feature>
<feature type="compositionally biased region" description="Basic and acidic residues" evidence="1">
    <location>
        <begin position="690"/>
        <end position="716"/>
    </location>
</feature>
<feature type="compositionally biased region" description="Acidic residues" evidence="1">
    <location>
        <begin position="145"/>
        <end position="157"/>
    </location>
</feature>
<feature type="region of interest" description="Disordered" evidence="1">
    <location>
        <begin position="1083"/>
        <end position="1104"/>
    </location>
</feature>
<gene>
    <name evidence="3" type="ORF">B0H63DRAFT_526754</name>
</gene>
<evidence type="ECO:0000259" key="2">
    <source>
        <dbReference type="Pfam" id="PF10650"/>
    </source>
</evidence>
<dbReference type="Proteomes" id="UP001285441">
    <property type="component" value="Unassembled WGS sequence"/>
</dbReference>
<feature type="compositionally biased region" description="Basic and acidic residues" evidence="1">
    <location>
        <begin position="400"/>
        <end position="417"/>
    </location>
</feature>
<comment type="caution">
    <text evidence="3">The sequence shown here is derived from an EMBL/GenBank/DDBJ whole genome shotgun (WGS) entry which is preliminary data.</text>
</comment>
<evidence type="ECO:0000256" key="1">
    <source>
        <dbReference type="SAM" id="MobiDB-lite"/>
    </source>
</evidence>
<feature type="compositionally biased region" description="Polar residues" evidence="1">
    <location>
        <begin position="638"/>
        <end position="653"/>
    </location>
</feature>
<evidence type="ECO:0000313" key="3">
    <source>
        <dbReference type="EMBL" id="KAK3371878.1"/>
    </source>
</evidence>
<feature type="compositionally biased region" description="Low complexity" evidence="1">
    <location>
        <begin position="1054"/>
        <end position="1069"/>
    </location>
</feature>
<feature type="region of interest" description="Disordered" evidence="1">
    <location>
        <begin position="861"/>
        <end position="1069"/>
    </location>
</feature>
<protein>
    <recommendedName>
        <fullName evidence="2">Putative zinc-finger domain-containing protein</fullName>
    </recommendedName>
</protein>
<feature type="compositionally biased region" description="Basic and acidic residues" evidence="1">
    <location>
        <begin position="755"/>
        <end position="766"/>
    </location>
</feature>
<feature type="compositionally biased region" description="Polar residues" evidence="1">
    <location>
        <begin position="519"/>
        <end position="530"/>
    </location>
</feature>
<feature type="compositionally biased region" description="Low complexity" evidence="1">
    <location>
        <begin position="1"/>
        <end position="24"/>
    </location>
</feature>
<feature type="compositionally biased region" description="Pro residues" evidence="1">
    <location>
        <begin position="173"/>
        <end position="194"/>
    </location>
</feature>
<name>A0AAE0N6F2_9PEZI</name>
<sequence>MSHYPYSYGYGQYQGQPRPHQPYGAYQPPSGYPAPPFNPSYNANAADINQNVSQGSFDYNASHIPGLGITGATAGGSTPQGSWPPPPPFTAGALHISQPTQTPGSFGAQRFHTTQSSEIIPVQSTRPPILPAQLEAWNEPGHDMEEGELSEGQFEDLYEVRSPVRPKGISRLPPKPPSTTNLPRPPSVTNPSRPPSAAETPDAGFYANDEEEGEITTGGKVGAVPAHERSGSYSPFPTPREVQTGASTPQQSADHAHLRQKPAPTGTAEPRAVVPGLQYTPQQTASGSGSARPSSASASAEPTLPFKSLIEAKKEAQKAVLKLCSLGVKYHHYIEEGIDEKVVKNLYQELRLDLPKEVTASPASGEEAQPRPDTTKALTKPQAPDNQQHQTAVANQSVPGKEKGEENKGEERKDRIARLLAAKAAKSAKAPVASTASNPPPKPQAGPSPPVQQISTQKQQEGMPSDIPTGPRAKTWGSKEQIIRQRMAALQKAREAHPQKSSDAGSATAPSGGRELSAPASQRAAQTTAPEGSGMASRPGPGSSQMPQGPPNLSLATPSIPGLLLSSAQLGQSAIQRKRPVAADFVDYSTAVAPPKQPFGKDRTQSSLVIDISDGSDNEEMDMDMESSVDDPWPIRTSAGTPLQSSGTPSQRGPSIRDFPPLSDIFPQRPPFSSGPSPSHTPPGPATNGRKRESELDIKEKQIQEFKRRIAEMEAKKKAKNGSVGSQTPSQTCQTPDLKENQVPQQSLGAPQQHPEARQQPSRERVTSMGSSDVGDGPSAQLISEAKSANLPKPSELPLTSGLERAQRIGKIVSVDLTQIDVSLQEKMDRLRQVREEEAQLQAEIDRSLAAKKLLTEELEQLKAAPSEVPSAGTPHPNGLSSDHSSRGPASRPGSLSVEPQTTTESETPQRPEEPSDDGDISMDEDESSRTSSRRESVSQEPSQRQQSTGSNIRPTNVAQSEDMSKAPSVNPSSYEQDESTESTDAALRSATGDSPDLQGHAEPPMPMDIIETESSAEEALLTAGEELNIAVDDSRSSVSQDQAGSTGLDDTSPMELESPSPSPSRSRILSQVPADITVSHELSDHDVPEVRQPSAPSLNQISTVTQPREEIQEMEVEAARDVNKATSKQDRVFMPYDSPLRYFHAYRFHSAFQDSIPGGLKSLTYSHNIDPAKPICPHELDGKQCLEPNCEFQHFGSIKVPDDYILRDLGKADEYEGEQKSRFIQGLRKLLQDFRNGKVKDFDTIAHGIIDYRFRFLGDKSKILPLEGIQL</sequence>
<feature type="compositionally biased region" description="Pro residues" evidence="1">
    <location>
        <begin position="438"/>
        <end position="450"/>
    </location>
</feature>
<evidence type="ECO:0000313" key="4">
    <source>
        <dbReference type="Proteomes" id="UP001285441"/>
    </source>
</evidence>
<feature type="region of interest" description="Disordered" evidence="1">
    <location>
        <begin position="591"/>
        <end position="799"/>
    </location>
</feature>
<dbReference type="AlphaFoldDB" id="A0AAE0N6F2"/>
<feature type="compositionally biased region" description="Polar residues" evidence="1">
    <location>
        <begin position="723"/>
        <end position="735"/>
    </location>
</feature>
<dbReference type="Pfam" id="PF10650">
    <property type="entry name" value="zf-C3H1"/>
    <property type="match status" value="1"/>
</dbReference>
<feature type="compositionally biased region" description="Polar residues" evidence="1">
    <location>
        <begin position="244"/>
        <end position="253"/>
    </location>
</feature>
<feature type="compositionally biased region" description="Low complexity" evidence="1">
    <location>
        <begin position="421"/>
        <end position="437"/>
    </location>
</feature>
<reference evidence="3" key="1">
    <citation type="journal article" date="2023" name="Mol. Phylogenet. Evol.">
        <title>Genome-scale phylogeny and comparative genomics of the fungal order Sordariales.</title>
        <authorList>
            <person name="Hensen N."/>
            <person name="Bonometti L."/>
            <person name="Westerberg I."/>
            <person name="Brannstrom I.O."/>
            <person name="Guillou S."/>
            <person name="Cros-Aarteil S."/>
            <person name="Calhoun S."/>
            <person name="Haridas S."/>
            <person name="Kuo A."/>
            <person name="Mondo S."/>
            <person name="Pangilinan J."/>
            <person name="Riley R."/>
            <person name="LaButti K."/>
            <person name="Andreopoulos B."/>
            <person name="Lipzen A."/>
            <person name="Chen C."/>
            <person name="Yan M."/>
            <person name="Daum C."/>
            <person name="Ng V."/>
            <person name="Clum A."/>
            <person name="Steindorff A."/>
            <person name="Ohm R.A."/>
            <person name="Martin F."/>
            <person name="Silar P."/>
            <person name="Natvig D.O."/>
            <person name="Lalanne C."/>
            <person name="Gautier V."/>
            <person name="Ament-Velasquez S.L."/>
            <person name="Kruys A."/>
            <person name="Hutchinson M.I."/>
            <person name="Powell A.J."/>
            <person name="Barry K."/>
            <person name="Miller A.N."/>
            <person name="Grigoriev I.V."/>
            <person name="Debuchy R."/>
            <person name="Gladieux P."/>
            <person name="Hiltunen Thoren M."/>
            <person name="Johannesson H."/>
        </authorList>
    </citation>
    <scope>NUCLEOTIDE SEQUENCE</scope>
    <source>
        <strain evidence="3">CBS 232.78</strain>
    </source>
</reference>